<organism evidence="2 3">
    <name type="scientific">Strongyloides venezuelensis</name>
    <name type="common">Threadworm</name>
    <dbReference type="NCBI Taxonomy" id="75913"/>
    <lineage>
        <taxon>Eukaryota</taxon>
        <taxon>Metazoa</taxon>
        <taxon>Ecdysozoa</taxon>
        <taxon>Nematoda</taxon>
        <taxon>Chromadorea</taxon>
        <taxon>Rhabditida</taxon>
        <taxon>Tylenchina</taxon>
        <taxon>Panagrolaimomorpha</taxon>
        <taxon>Strongyloidoidea</taxon>
        <taxon>Strongyloididae</taxon>
        <taxon>Strongyloides</taxon>
    </lineage>
</organism>
<dbReference type="AlphaFoldDB" id="A0A0K0EYS5"/>
<dbReference type="InterPro" id="IPR036179">
    <property type="entry name" value="Ig-like_dom_sf"/>
</dbReference>
<protein>
    <submittedName>
        <fullName evidence="3">I-set domain-containing protein</fullName>
    </submittedName>
</protein>
<dbReference type="Pfam" id="PF07679">
    <property type="entry name" value="I-set"/>
    <property type="match status" value="1"/>
</dbReference>
<proteinExistence type="predicted"/>
<dbReference type="Gene3D" id="2.60.40.10">
    <property type="entry name" value="Immunoglobulins"/>
    <property type="match status" value="1"/>
</dbReference>
<dbReference type="Proteomes" id="UP000035680">
    <property type="component" value="Unassembled WGS sequence"/>
</dbReference>
<dbReference type="InterPro" id="IPR013098">
    <property type="entry name" value="Ig_I-set"/>
</dbReference>
<evidence type="ECO:0000259" key="1">
    <source>
        <dbReference type="Pfam" id="PF07679"/>
    </source>
</evidence>
<reference evidence="3" key="2">
    <citation type="submission" date="2015-08" db="UniProtKB">
        <authorList>
            <consortium name="WormBaseParasite"/>
        </authorList>
    </citation>
    <scope>IDENTIFICATION</scope>
</reference>
<keyword evidence="2" id="KW-1185">Reference proteome</keyword>
<dbReference type="STRING" id="75913.A0A0K0EYS5"/>
<evidence type="ECO:0000313" key="2">
    <source>
        <dbReference type="Proteomes" id="UP000035680"/>
    </source>
</evidence>
<dbReference type="WBParaSite" id="SVE_0168400.1">
    <property type="protein sequence ID" value="SVE_0168400.1"/>
    <property type="gene ID" value="SVE_0168400"/>
</dbReference>
<accession>A0A0K0EYS5</accession>
<reference evidence="2" key="1">
    <citation type="submission" date="2014-07" db="EMBL/GenBank/DDBJ databases">
        <authorList>
            <person name="Martin A.A"/>
            <person name="De Silva N."/>
        </authorList>
    </citation>
    <scope>NUCLEOTIDE SEQUENCE</scope>
</reference>
<dbReference type="SUPFAM" id="SSF48726">
    <property type="entry name" value="Immunoglobulin"/>
    <property type="match status" value="1"/>
</dbReference>
<dbReference type="InterPro" id="IPR013783">
    <property type="entry name" value="Ig-like_fold"/>
</dbReference>
<sequence length="324" mass="38029">MLEKMLSRSYKPPYIIDKCNVSRHDSFPYIRLECTVISKFKPKYTWFDGEIELQKDGNFLIDCCDYGNNKYMCYLLIKKFVETYDTIYKCVVENKYGKCYAFFNIKKNNMFYPNIVPGKLIDIHKLNPRMLWKACAGKNSFATYQWYWGDKKISEYGEIFKDIALKYGNTDIIESQLLIKDPKVIVPTKIVHCLFQNECGNTTTSHTFFCLPPLNSIIVTNEVKIEAKKKLNNKIYVSIRIKFNSLSEPTIKWYNGYGFKYQNDEMHRITNIQEDGNGNYIGTLQFKEYTKTTPLIICKIRNDKFDFLISIDAGVVEKKICDIK</sequence>
<feature type="domain" description="Immunoglobulin I-set" evidence="1">
    <location>
        <begin position="30"/>
        <end position="101"/>
    </location>
</feature>
<name>A0A0K0EYS5_STRVS</name>
<evidence type="ECO:0000313" key="3">
    <source>
        <dbReference type="WBParaSite" id="SVE_0168400.1"/>
    </source>
</evidence>